<comment type="similarity">
    <text evidence="1">Belongs to the UbiT family.</text>
</comment>
<name>A0A094JEA1_9GAMM</name>
<dbReference type="STRING" id="1515746.HR45_07160"/>
<protein>
    <recommendedName>
        <fullName evidence="1">Ubiquinone biosynthesis accessory factor UbiT</fullName>
    </recommendedName>
</protein>
<dbReference type="HAMAP" id="MF_02231">
    <property type="entry name" value="UbiT"/>
    <property type="match status" value="1"/>
</dbReference>
<sequence>MANFLSNAPQLVAKPLAILPFPIKQLVLRQLSQTLLQEAIEQQCLTFMENKWVGISITDLELNFEISYRHPRLVVRPSQQADVTFSARSDELLLIAAGKEDPDALFFRRQLWIEGDTELGLQVKNLLTSLDADKLSPLIRYALQYSSQLLLWLQQQAQPSPVASAY</sequence>
<gene>
    <name evidence="1" type="primary">ubiT</name>
    <name evidence="3" type="ORF">HR45_07160</name>
</gene>
<dbReference type="eggNOG" id="COG3154">
    <property type="taxonomic scope" value="Bacteria"/>
</dbReference>
<organism evidence="3 4">
    <name type="scientific">Shewanella mangrovi</name>
    <dbReference type="NCBI Taxonomy" id="1515746"/>
    <lineage>
        <taxon>Bacteria</taxon>
        <taxon>Pseudomonadati</taxon>
        <taxon>Pseudomonadota</taxon>
        <taxon>Gammaproteobacteria</taxon>
        <taxon>Alteromonadales</taxon>
        <taxon>Shewanellaceae</taxon>
        <taxon>Shewanella</taxon>
    </lineage>
</organism>
<dbReference type="GO" id="GO:0006744">
    <property type="term" value="P:ubiquinone biosynthetic process"/>
    <property type="evidence" value="ECO:0007669"/>
    <property type="project" value="UniProtKB-UniRule"/>
</dbReference>
<dbReference type="Proteomes" id="UP000029264">
    <property type="component" value="Unassembled WGS sequence"/>
</dbReference>
<feature type="domain" description="SCP2" evidence="2">
    <location>
        <begin position="37"/>
        <end position="127"/>
    </location>
</feature>
<comment type="pathway">
    <text evidence="1">Cofactor biosynthesis; ubiquinone biosynthesis.</text>
</comment>
<evidence type="ECO:0000313" key="4">
    <source>
        <dbReference type="Proteomes" id="UP000029264"/>
    </source>
</evidence>
<dbReference type="InterPro" id="IPR003033">
    <property type="entry name" value="SCP2_sterol-bd_dom"/>
</dbReference>
<dbReference type="UniPathway" id="UPA00232"/>
<proteinExistence type="inferred from homology"/>
<evidence type="ECO:0000259" key="2">
    <source>
        <dbReference type="Pfam" id="PF02036"/>
    </source>
</evidence>
<keyword evidence="4" id="KW-1185">Reference proteome</keyword>
<dbReference type="PIRSF" id="PIRSF025550">
    <property type="entry name" value="UCP025550_lpd_carrier"/>
    <property type="match status" value="1"/>
</dbReference>
<dbReference type="InterPro" id="IPR016830">
    <property type="entry name" value="UbiT"/>
</dbReference>
<dbReference type="Gene3D" id="3.30.1050.10">
    <property type="entry name" value="SCP2 sterol-binding domain"/>
    <property type="match status" value="1"/>
</dbReference>
<dbReference type="Pfam" id="PF02036">
    <property type="entry name" value="SCP2"/>
    <property type="match status" value="1"/>
</dbReference>
<dbReference type="EMBL" id="JPEO01000003">
    <property type="protein sequence ID" value="KFZ38260.1"/>
    <property type="molecule type" value="Genomic_DNA"/>
</dbReference>
<keyword evidence="1" id="KW-0831">Ubiquinone biosynthesis</keyword>
<comment type="caution">
    <text evidence="3">The sequence shown here is derived from an EMBL/GenBank/DDBJ whole genome shotgun (WGS) entry which is preliminary data.</text>
</comment>
<dbReference type="GO" id="GO:0005829">
    <property type="term" value="C:cytosol"/>
    <property type="evidence" value="ECO:0007669"/>
    <property type="project" value="TreeGrafter"/>
</dbReference>
<dbReference type="InterPro" id="IPR036527">
    <property type="entry name" value="SCP2_sterol-bd_dom_sf"/>
</dbReference>
<reference evidence="3 4" key="1">
    <citation type="submission" date="2014-06" db="EMBL/GenBank/DDBJ databases">
        <title>Shewanella sp. YQH10.</title>
        <authorList>
            <person name="Liu Y."/>
            <person name="Zeng R."/>
        </authorList>
    </citation>
    <scope>NUCLEOTIDE SEQUENCE [LARGE SCALE GENOMIC DNA]</scope>
    <source>
        <strain evidence="3 4">YQH10</strain>
    </source>
</reference>
<accession>A0A094JEA1</accession>
<dbReference type="SUPFAM" id="SSF55718">
    <property type="entry name" value="SCP-like"/>
    <property type="match status" value="1"/>
</dbReference>
<dbReference type="AlphaFoldDB" id="A0A094JEA1"/>
<dbReference type="PANTHER" id="PTHR10094:SF25">
    <property type="entry name" value="SCP2 STEROL-BINDING DOMAIN-CONTAINING PROTEIN 1"/>
    <property type="match status" value="1"/>
</dbReference>
<evidence type="ECO:0000256" key="1">
    <source>
        <dbReference type="HAMAP-Rule" id="MF_02231"/>
    </source>
</evidence>
<evidence type="ECO:0000313" key="3">
    <source>
        <dbReference type="EMBL" id="KFZ38260.1"/>
    </source>
</evidence>
<dbReference type="PANTHER" id="PTHR10094">
    <property type="entry name" value="STEROL CARRIER PROTEIN 2 SCP-2 FAMILY PROTEIN"/>
    <property type="match status" value="1"/>
</dbReference>
<comment type="function">
    <text evidence="1">Required for O(2)-independent ubiquinone (coenzyme Q) biosynthesis. Likely functions as an accessory factor.</text>
</comment>